<evidence type="ECO:0000256" key="1">
    <source>
        <dbReference type="SAM" id="Phobius"/>
    </source>
</evidence>
<protein>
    <submittedName>
        <fullName evidence="2">Uncharacterized protein</fullName>
    </submittedName>
</protein>
<reference evidence="2" key="1">
    <citation type="submission" date="2020-10" db="EMBL/GenBank/DDBJ databases">
        <authorList>
            <person name="Gilroy R."/>
        </authorList>
    </citation>
    <scope>NUCLEOTIDE SEQUENCE</scope>
    <source>
        <strain evidence="2">CHK195-4489</strain>
    </source>
</reference>
<proteinExistence type="predicted"/>
<feature type="transmembrane region" description="Helical" evidence="1">
    <location>
        <begin position="161"/>
        <end position="180"/>
    </location>
</feature>
<gene>
    <name evidence="2" type="ORF">IAD50_07345</name>
</gene>
<name>A0A9D1I908_9CLOT</name>
<keyword evidence="1" id="KW-0472">Membrane</keyword>
<feature type="transmembrane region" description="Helical" evidence="1">
    <location>
        <begin position="403"/>
        <end position="422"/>
    </location>
</feature>
<feature type="non-terminal residue" evidence="2">
    <location>
        <position position="522"/>
    </location>
</feature>
<keyword evidence="1" id="KW-0812">Transmembrane</keyword>
<accession>A0A9D1I908</accession>
<feature type="transmembrane region" description="Helical" evidence="1">
    <location>
        <begin position="351"/>
        <end position="371"/>
    </location>
</feature>
<feature type="transmembrane region" description="Helical" evidence="1">
    <location>
        <begin position="201"/>
        <end position="219"/>
    </location>
</feature>
<evidence type="ECO:0000313" key="2">
    <source>
        <dbReference type="EMBL" id="HIU30092.1"/>
    </source>
</evidence>
<dbReference type="Proteomes" id="UP000824089">
    <property type="component" value="Unassembled WGS sequence"/>
</dbReference>
<feature type="transmembrane region" description="Helical" evidence="1">
    <location>
        <begin position="225"/>
        <end position="243"/>
    </location>
</feature>
<reference evidence="2" key="2">
    <citation type="journal article" date="2021" name="PeerJ">
        <title>Extensive microbial diversity within the chicken gut microbiome revealed by metagenomics and culture.</title>
        <authorList>
            <person name="Gilroy R."/>
            <person name="Ravi A."/>
            <person name="Getino M."/>
            <person name="Pursley I."/>
            <person name="Horton D.L."/>
            <person name="Alikhan N.F."/>
            <person name="Baker D."/>
            <person name="Gharbi K."/>
            <person name="Hall N."/>
            <person name="Watson M."/>
            <person name="Adriaenssens E.M."/>
            <person name="Foster-Nyarko E."/>
            <person name="Jarju S."/>
            <person name="Secka A."/>
            <person name="Antonio M."/>
            <person name="Oren A."/>
            <person name="Chaudhuri R.R."/>
            <person name="La Ragione R."/>
            <person name="Hildebrand F."/>
            <person name="Pallen M.J."/>
        </authorList>
    </citation>
    <scope>NUCLEOTIDE SEQUENCE</scope>
    <source>
        <strain evidence="2">CHK195-4489</strain>
    </source>
</reference>
<keyword evidence="1" id="KW-1133">Transmembrane helix</keyword>
<sequence length="522" mass="58863">MIKSFRISFSLRNTCRVNGILYALKQIPLLGRLLPGTLYGSGGLKIFAAVLAVIWEILSAFLGKLIYLAAISVLCGFYGEERNPLLFLHVFFFLTIIGAYLNTYLFNPTNEKYYAVILMRMDAGLYTLSNYCYSMLRTIIGFFPAVLLFGLLYGVPVWLCILLPFFVAGAKLTAASALLLRYEKTGKSVNENMPPKLSWTLTALLLAAAFGLPCLNALLPLPAVLILVLLGIAAGLPGAVRIARFPSYREICQLLLAEKKYGTDYTQAVKKANAERQQKMISPETGITSSKKGFEYFNELFVKRHRKILWRSAERIALILLAVMLGVLLLIRINPELREQVNRSMSVLLPYFAFVMYLINRGTIFTTALFMNCDHSMLTYSFYKKPSFILKLFRIRLREIIKINLLPAAVTGAGLTAVLYFSGGTENLLNYVIFPLTVIVMSIFFSVHYLTLYYLLQPYNIHTQVKSGAYTAVIWITYMVCYLFLQLRLDTLAFGLAATAFCIVYCIAACILVYKLAYKTFR</sequence>
<organism evidence="2 3">
    <name type="scientific">Candidatus Egerieisoma faecipullorum</name>
    <dbReference type="NCBI Taxonomy" id="2840963"/>
    <lineage>
        <taxon>Bacteria</taxon>
        <taxon>Bacillati</taxon>
        <taxon>Bacillota</taxon>
        <taxon>Clostridia</taxon>
        <taxon>Eubacteriales</taxon>
        <taxon>Clostridiaceae</taxon>
        <taxon>Clostridiaceae incertae sedis</taxon>
        <taxon>Candidatus Egerieisoma</taxon>
    </lineage>
</organism>
<feature type="transmembrane region" description="Helical" evidence="1">
    <location>
        <begin position="468"/>
        <end position="485"/>
    </location>
</feature>
<dbReference type="AlphaFoldDB" id="A0A9D1I908"/>
<dbReference type="EMBL" id="DVMM01000154">
    <property type="protein sequence ID" value="HIU30092.1"/>
    <property type="molecule type" value="Genomic_DNA"/>
</dbReference>
<feature type="transmembrane region" description="Helical" evidence="1">
    <location>
        <begin position="491"/>
        <end position="514"/>
    </location>
</feature>
<evidence type="ECO:0000313" key="3">
    <source>
        <dbReference type="Proteomes" id="UP000824089"/>
    </source>
</evidence>
<feature type="transmembrane region" description="Helical" evidence="1">
    <location>
        <begin position="86"/>
        <end position="106"/>
    </location>
</feature>
<feature type="transmembrane region" description="Helical" evidence="1">
    <location>
        <begin position="428"/>
        <end position="456"/>
    </location>
</feature>
<feature type="transmembrane region" description="Helical" evidence="1">
    <location>
        <begin position="135"/>
        <end position="155"/>
    </location>
</feature>
<feature type="transmembrane region" description="Helical" evidence="1">
    <location>
        <begin position="313"/>
        <end position="331"/>
    </location>
</feature>
<comment type="caution">
    <text evidence="2">The sequence shown here is derived from an EMBL/GenBank/DDBJ whole genome shotgun (WGS) entry which is preliminary data.</text>
</comment>